<dbReference type="Pfam" id="PF17737">
    <property type="entry name" value="Ig_C19orf38"/>
    <property type="match status" value="1"/>
</dbReference>
<organism evidence="5 6">
    <name type="scientific">Megalops atlanticus</name>
    <name type="common">Tarpon</name>
    <name type="synonym">Clupea gigantea</name>
    <dbReference type="NCBI Taxonomy" id="7932"/>
    <lineage>
        <taxon>Eukaryota</taxon>
        <taxon>Metazoa</taxon>
        <taxon>Chordata</taxon>
        <taxon>Craniata</taxon>
        <taxon>Vertebrata</taxon>
        <taxon>Euteleostomi</taxon>
        <taxon>Actinopterygii</taxon>
        <taxon>Neopterygii</taxon>
        <taxon>Teleostei</taxon>
        <taxon>Elopiformes</taxon>
        <taxon>Megalopidae</taxon>
        <taxon>Megalops</taxon>
    </lineage>
</organism>
<dbReference type="Proteomes" id="UP001046870">
    <property type="component" value="Chromosome 1"/>
</dbReference>
<dbReference type="EMBL" id="JAFDVH010000001">
    <property type="protein sequence ID" value="KAG7491596.1"/>
    <property type="molecule type" value="Genomic_DNA"/>
</dbReference>
<reference evidence="5" key="1">
    <citation type="submission" date="2021-01" db="EMBL/GenBank/DDBJ databases">
        <authorList>
            <person name="Zahm M."/>
            <person name="Roques C."/>
            <person name="Cabau C."/>
            <person name="Klopp C."/>
            <person name="Donnadieu C."/>
            <person name="Jouanno E."/>
            <person name="Lampietro C."/>
            <person name="Louis A."/>
            <person name="Herpin A."/>
            <person name="Echchiki A."/>
            <person name="Berthelot C."/>
            <person name="Parey E."/>
            <person name="Roest-Crollius H."/>
            <person name="Braasch I."/>
            <person name="Postlethwait J."/>
            <person name="Bobe J."/>
            <person name="Montfort J."/>
            <person name="Bouchez O."/>
            <person name="Begum T."/>
            <person name="Mejri S."/>
            <person name="Adams A."/>
            <person name="Chen W.-J."/>
            <person name="Guiguen Y."/>
        </authorList>
    </citation>
    <scope>NUCLEOTIDE SEQUENCE</scope>
    <source>
        <strain evidence="5">YG-15Mar2019-1</strain>
        <tissue evidence="5">Brain</tissue>
    </source>
</reference>
<dbReference type="SUPFAM" id="SSF48726">
    <property type="entry name" value="Immunoglobulin"/>
    <property type="match status" value="3"/>
</dbReference>
<feature type="domain" description="Ig-like" evidence="4">
    <location>
        <begin position="133"/>
        <end position="215"/>
    </location>
</feature>
<dbReference type="InterPro" id="IPR041066">
    <property type="entry name" value="C19orf38_Ig"/>
</dbReference>
<protein>
    <recommendedName>
        <fullName evidence="4">Ig-like domain-containing protein</fullName>
    </recommendedName>
</protein>
<dbReference type="Gene3D" id="2.60.40.10">
    <property type="entry name" value="Immunoglobulins"/>
    <property type="match status" value="2"/>
</dbReference>
<dbReference type="PROSITE" id="PS50835">
    <property type="entry name" value="IG_LIKE"/>
    <property type="match status" value="1"/>
</dbReference>
<comment type="caution">
    <text evidence="5">The sequence shown here is derived from an EMBL/GenBank/DDBJ whole genome shotgun (WGS) entry which is preliminary data.</text>
</comment>
<evidence type="ECO:0000256" key="1">
    <source>
        <dbReference type="SAM" id="MobiDB-lite"/>
    </source>
</evidence>
<sequence>MPEARQHCSVKELVLINSCILLLWVSASVSDSAPPFPPAPSLSQETQEGGTVHLLCQAPTGHTGVLFRLFRVQEPVDSVNFENEQQEARFSLGGDAVATQALYCCLYKPRDGIYSNFSPYLTVGPVVSPPPQPFLSVEPPGGRVRCGQSLSFRCSAPPSQGPTPQAFLLLRQGAETKESMVSPVLLVSRYSATPGSEVSFDVGPVRGEEGGFYTCLYQVTLPEHELLPAPTLSLGQDPKDEFRKVLECTGSPSYPGAQFSLLHVASSLPVSVRRAPPARHTVLFPLPVHQRDPDRYQCQYSVLLGDSWGESERSRPLTVLSPTEKDVVTAPPPPPPPGSIDWPLVAGSVSAVLLFLVVLAGLGIAIHRKVKAVALERQKREQAHFWTCLHSRDHILDITLNRVSIGSQEWGPSVRAPLRSSSSPTPQYPLSTFLDPPIS</sequence>
<keyword evidence="6" id="KW-1185">Reference proteome</keyword>
<dbReference type="OrthoDB" id="8917711at2759"/>
<dbReference type="AlphaFoldDB" id="A0A9D3QG53"/>
<feature type="region of interest" description="Disordered" evidence="1">
    <location>
        <begin position="414"/>
        <end position="439"/>
    </location>
</feature>
<keyword evidence="2" id="KW-1133">Transmembrane helix</keyword>
<gene>
    <name evidence="5" type="ORF">MATL_G00005310</name>
</gene>
<evidence type="ECO:0000313" key="6">
    <source>
        <dbReference type="Proteomes" id="UP001046870"/>
    </source>
</evidence>
<keyword evidence="2" id="KW-0812">Transmembrane</keyword>
<evidence type="ECO:0000259" key="4">
    <source>
        <dbReference type="PROSITE" id="PS50835"/>
    </source>
</evidence>
<accession>A0A9D3QG53</accession>
<dbReference type="PANTHER" id="PTHR36859:SF1">
    <property type="entry name" value="PROTEIN HIDE1"/>
    <property type="match status" value="1"/>
</dbReference>
<proteinExistence type="predicted"/>
<evidence type="ECO:0000256" key="3">
    <source>
        <dbReference type="SAM" id="SignalP"/>
    </source>
</evidence>
<feature type="signal peptide" evidence="3">
    <location>
        <begin position="1"/>
        <end position="27"/>
    </location>
</feature>
<feature type="transmembrane region" description="Helical" evidence="2">
    <location>
        <begin position="342"/>
        <end position="366"/>
    </location>
</feature>
<dbReference type="InterPro" id="IPR036179">
    <property type="entry name" value="Ig-like_dom_sf"/>
</dbReference>
<dbReference type="PANTHER" id="PTHR36859">
    <property type="entry name" value="PROTEIN HIDE1"/>
    <property type="match status" value="1"/>
</dbReference>
<keyword evidence="3" id="KW-0732">Signal</keyword>
<dbReference type="InterPro" id="IPR013783">
    <property type="entry name" value="Ig-like_fold"/>
</dbReference>
<feature type="compositionally biased region" description="Polar residues" evidence="1">
    <location>
        <begin position="419"/>
        <end position="430"/>
    </location>
</feature>
<feature type="chain" id="PRO_5039270552" description="Ig-like domain-containing protein" evidence="3">
    <location>
        <begin position="28"/>
        <end position="439"/>
    </location>
</feature>
<evidence type="ECO:0000256" key="2">
    <source>
        <dbReference type="SAM" id="Phobius"/>
    </source>
</evidence>
<dbReference type="InterPro" id="IPR040438">
    <property type="entry name" value="HIDE1"/>
</dbReference>
<evidence type="ECO:0000313" key="5">
    <source>
        <dbReference type="EMBL" id="KAG7491596.1"/>
    </source>
</evidence>
<keyword evidence="2" id="KW-0472">Membrane</keyword>
<dbReference type="InterPro" id="IPR007110">
    <property type="entry name" value="Ig-like_dom"/>
</dbReference>
<name>A0A9D3QG53_MEGAT</name>